<sequence>METGIYIIDAQAAVLRDQVAYFQDGLGLAPGGSVQEEQLPCPFHAGAKFLAYEAGKVELFLVLAQGYEADLVRQVQRQGVDGMFEQRAAAGLEHVLRPGKTGLRGYRAAG</sequence>
<protein>
    <submittedName>
        <fullName evidence="1">Uncharacterized protein</fullName>
    </submittedName>
</protein>
<gene>
    <name evidence="1" type="ORF">UY72_C0001G0027</name>
</gene>
<accession>A0A0G1XJ27</accession>
<evidence type="ECO:0000313" key="2">
    <source>
        <dbReference type="Proteomes" id="UP000034846"/>
    </source>
</evidence>
<comment type="caution">
    <text evidence="1">The sequence shown here is derived from an EMBL/GenBank/DDBJ whole genome shotgun (WGS) entry which is preliminary data.</text>
</comment>
<dbReference type="AlphaFoldDB" id="A0A0G1XJ27"/>
<name>A0A0G1XJ27_9BACT</name>
<reference evidence="1 2" key="1">
    <citation type="journal article" date="2015" name="Nature">
        <title>rRNA introns, odd ribosomes, and small enigmatic genomes across a large radiation of phyla.</title>
        <authorList>
            <person name="Brown C.T."/>
            <person name="Hug L.A."/>
            <person name="Thomas B.C."/>
            <person name="Sharon I."/>
            <person name="Castelle C.J."/>
            <person name="Singh A."/>
            <person name="Wilkins M.J."/>
            <person name="Williams K.H."/>
            <person name="Banfield J.F."/>
        </authorList>
    </citation>
    <scope>NUCLEOTIDE SEQUENCE [LARGE SCALE GENOMIC DNA]</scope>
</reference>
<proteinExistence type="predicted"/>
<dbReference type="EMBL" id="LCRD01000001">
    <property type="protein sequence ID" value="KKW30915.1"/>
    <property type="molecule type" value="Genomic_DNA"/>
</dbReference>
<feature type="non-terminal residue" evidence="1">
    <location>
        <position position="110"/>
    </location>
</feature>
<organism evidence="1 2">
    <name type="scientific">Candidatus Uhrbacteria bacterium GW2011_GWD2_52_7</name>
    <dbReference type="NCBI Taxonomy" id="1618989"/>
    <lineage>
        <taxon>Bacteria</taxon>
        <taxon>Candidatus Uhriibacteriota</taxon>
    </lineage>
</organism>
<evidence type="ECO:0000313" key="1">
    <source>
        <dbReference type="EMBL" id="KKW30915.1"/>
    </source>
</evidence>
<dbReference type="Proteomes" id="UP000034846">
    <property type="component" value="Unassembled WGS sequence"/>
</dbReference>